<dbReference type="GO" id="GO:0031902">
    <property type="term" value="C:late endosome membrane"/>
    <property type="evidence" value="ECO:0007669"/>
    <property type="project" value="UniProtKB-SubCell"/>
</dbReference>
<comment type="subcellular location">
    <subcellularLocation>
        <location evidence="4">Late endosome membrane</location>
        <topology evidence="4">Single-pass type II membrane protein</topology>
    </subcellularLocation>
    <subcellularLocation>
        <location evidence="5">Lysosome membrane</location>
        <topology evidence="5">Single-pass type II membrane protein</topology>
    </subcellularLocation>
    <subcellularLocation>
        <location evidence="6">Mitochondrion membrane</location>
        <topology evidence="6">Single-pass type II membrane protein</topology>
    </subcellularLocation>
</comment>
<comment type="catalytic activity">
    <reaction evidence="1">
        <text>Hydrolyzes glycerol monoesters of long-chain fatty acids.</text>
        <dbReference type="EC" id="3.1.1.23"/>
    </reaction>
</comment>
<dbReference type="InterPro" id="IPR000639">
    <property type="entry name" value="Epox_hydrolase-like"/>
</dbReference>
<feature type="domain" description="AB hydrolase-1" evidence="9">
    <location>
        <begin position="79"/>
        <end position="320"/>
    </location>
</feature>
<dbReference type="Gene3D" id="3.40.50.1820">
    <property type="entry name" value="alpha/beta hydrolase"/>
    <property type="match status" value="1"/>
</dbReference>
<dbReference type="KEGG" id="pvt:110079935"/>
<sequence>MDTVMGVAETDFTMITTIMHIILNRLLASFITKYDKLPSIIFRFMTWYKRLKRHVTVKHIDQEGFRFCYFTRGTPGPQPSILMLHGFSLNKDIWLNILKLFPKDLHVICVDLPGHGDTTRFLGESYTIAAQAKRMHQFVEWTGLNKKPFHLVGMSMGGMVAGVYAANYPSEVCALSLLCPAGVRNPTETDFFLRFRELVYSKEASDGTLVSMNEKEAEELLELCLHQPNFIKRQLLKGYLHDRRPHKMFFVTCFLDVSSAKSRYSLHDNMRRISAPTQIIWGREDKVFDSSGAEVLATAIPNSKVHILERCGHFIALERPRKSAKLLLEFYRSICGAAEDKKEA</sequence>
<reference evidence="10" key="1">
    <citation type="submission" date="2025-05" db="UniProtKB">
        <authorList>
            <consortium name="RefSeq"/>
        </authorList>
    </citation>
    <scope>NUCLEOTIDE SEQUENCE [LARGE SCALE GENOMIC DNA]</scope>
</reference>
<dbReference type="Pfam" id="PF00561">
    <property type="entry name" value="Abhydrolase_1"/>
    <property type="match status" value="1"/>
</dbReference>
<name>A0A6J0TRZ4_9SAUR</name>
<evidence type="ECO:0000256" key="6">
    <source>
        <dbReference type="ARBA" id="ARBA00046308"/>
    </source>
</evidence>
<dbReference type="OrthoDB" id="6431331at2759"/>
<dbReference type="AlphaFoldDB" id="A0A6J0TRZ4"/>
<dbReference type="InParanoid" id="A0A6J0TRZ4"/>
<dbReference type="EC" id="3.1.1.23" evidence="3"/>
<dbReference type="PRINTS" id="PR00412">
    <property type="entry name" value="EPOXHYDRLASE"/>
</dbReference>
<dbReference type="GO" id="GO:0047372">
    <property type="term" value="F:monoacylglycerol lipase activity"/>
    <property type="evidence" value="ECO:0007669"/>
    <property type="project" value="UniProtKB-EC"/>
</dbReference>
<dbReference type="InterPro" id="IPR029058">
    <property type="entry name" value="AB_hydrolase_fold"/>
</dbReference>
<evidence type="ECO:0000256" key="7">
    <source>
        <dbReference type="ARBA" id="ARBA00047662"/>
    </source>
</evidence>
<keyword evidence="10" id="KW-1185">Reference proteome</keyword>
<comment type="function">
    <text evidence="8">Lipase that preferentially hydrolysis medium-chain saturated monoacylglycerols including 2-arachidonoylglycerol. Through 2-arachidonoylglycerol degradation may regulate endocannabinoid signaling pathways. Also has a lysophosphatidyl lipase activity with a preference for lysophosphatidylglycerol among other lysophospholipids. Also able to degrade bis(monoacylglycero)phosphate (BMP) and constitutes the major enzyme for BMP catabolism. BMP, also known as lysobisphosphatidic acid, is enriched in late endosomes and lysosomes and plays a key role in the formation of intraluminal vesicles and in lipid sorting.</text>
</comment>
<evidence type="ECO:0000256" key="5">
    <source>
        <dbReference type="ARBA" id="ARBA00037874"/>
    </source>
</evidence>
<evidence type="ECO:0000256" key="3">
    <source>
        <dbReference type="ARBA" id="ARBA00013254"/>
    </source>
</evidence>
<organism evidence="10 11">
    <name type="scientific">Pogona vitticeps</name>
    <name type="common">central bearded dragon</name>
    <dbReference type="NCBI Taxonomy" id="103695"/>
    <lineage>
        <taxon>Eukaryota</taxon>
        <taxon>Metazoa</taxon>
        <taxon>Chordata</taxon>
        <taxon>Craniata</taxon>
        <taxon>Vertebrata</taxon>
        <taxon>Euteleostomi</taxon>
        <taxon>Lepidosauria</taxon>
        <taxon>Squamata</taxon>
        <taxon>Bifurcata</taxon>
        <taxon>Unidentata</taxon>
        <taxon>Episquamata</taxon>
        <taxon>Toxicofera</taxon>
        <taxon>Iguania</taxon>
        <taxon>Acrodonta</taxon>
        <taxon>Agamidae</taxon>
        <taxon>Amphibolurinae</taxon>
        <taxon>Pogona</taxon>
    </lineage>
</organism>
<gene>
    <name evidence="11" type="primary">LOC110079935</name>
</gene>
<comment type="similarity">
    <text evidence="2">Belongs to the AB hydrolase superfamily.</text>
</comment>
<dbReference type="PRINTS" id="PR00111">
    <property type="entry name" value="ABHYDROLASE"/>
</dbReference>
<dbReference type="InterPro" id="IPR000073">
    <property type="entry name" value="AB_hydrolase_1"/>
</dbReference>
<evidence type="ECO:0000313" key="10">
    <source>
        <dbReference type="Proteomes" id="UP001652642"/>
    </source>
</evidence>
<reference evidence="11" key="2">
    <citation type="submission" date="2025-08" db="UniProtKB">
        <authorList>
            <consortium name="RefSeq"/>
        </authorList>
    </citation>
    <scope>IDENTIFICATION</scope>
</reference>
<dbReference type="GO" id="GO:0046464">
    <property type="term" value="P:acylglycerol catabolic process"/>
    <property type="evidence" value="ECO:0007669"/>
    <property type="project" value="TreeGrafter"/>
</dbReference>
<evidence type="ECO:0000256" key="2">
    <source>
        <dbReference type="ARBA" id="ARBA00008645"/>
    </source>
</evidence>
<dbReference type="Proteomes" id="UP001652642">
    <property type="component" value="Chromosome 2"/>
</dbReference>
<evidence type="ECO:0000256" key="8">
    <source>
        <dbReference type="ARBA" id="ARBA00049568"/>
    </source>
</evidence>
<dbReference type="PANTHER" id="PTHR43798">
    <property type="entry name" value="MONOACYLGLYCEROL LIPASE"/>
    <property type="match status" value="1"/>
</dbReference>
<evidence type="ECO:0000313" key="11">
    <source>
        <dbReference type="RefSeq" id="XP_020651077.2"/>
    </source>
</evidence>
<protein>
    <recommendedName>
        <fullName evidence="3">acylglycerol lipase</fullName>
        <ecNumber evidence="3">3.1.1.23</ecNumber>
    </recommendedName>
</protein>
<dbReference type="GeneID" id="110079935"/>
<comment type="catalytic activity">
    <reaction evidence="7">
        <text>1-dodecanoylglycerol + H2O = dodecanoate + glycerol + H(+)</text>
        <dbReference type="Rhea" id="RHEA:44316"/>
        <dbReference type="ChEBI" id="CHEBI:15377"/>
        <dbReference type="ChEBI" id="CHEBI:15378"/>
        <dbReference type="ChEBI" id="CHEBI:17754"/>
        <dbReference type="ChEBI" id="CHEBI:18262"/>
        <dbReference type="ChEBI" id="CHEBI:75539"/>
    </reaction>
</comment>
<dbReference type="InterPro" id="IPR050266">
    <property type="entry name" value="AB_hydrolase_sf"/>
</dbReference>
<dbReference type="SUPFAM" id="SSF53474">
    <property type="entry name" value="alpha/beta-Hydrolases"/>
    <property type="match status" value="1"/>
</dbReference>
<dbReference type="GO" id="GO:0005765">
    <property type="term" value="C:lysosomal membrane"/>
    <property type="evidence" value="ECO:0007669"/>
    <property type="project" value="UniProtKB-SubCell"/>
</dbReference>
<evidence type="ECO:0000259" key="9">
    <source>
        <dbReference type="Pfam" id="PF00561"/>
    </source>
</evidence>
<evidence type="ECO:0000256" key="1">
    <source>
        <dbReference type="ARBA" id="ARBA00001613"/>
    </source>
</evidence>
<accession>A0A6J0TRZ4</accession>
<dbReference type="GO" id="GO:0031966">
    <property type="term" value="C:mitochondrial membrane"/>
    <property type="evidence" value="ECO:0007669"/>
    <property type="project" value="UniProtKB-SubCell"/>
</dbReference>
<dbReference type="PANTHER" id="PTHR43798:SF5">
    <property type="entry name" value="MONOACYLGLYCEROL LIPASE ABHD6"/>
    <property type="match status" value="1"/>
</dbReference>
<dbReference type="GO" id="GO:0032281">
    <property type="term" value="C:AMPA glutamate receptor complex"/>
    <property type="evidence" value="ECO:0007669"/>
    <property type="project" value="TreeGrafter"/>
</dbReference>
<dbReference type="RefSeq" id="XP_020651077.2">
    <property type="nucleotide sequence ID" value="XM_020795418.2"/>
</dbReference>
<proteinExistence type="inferred from homology"/>
<evidence type="ECO:0000256" key="4">
    <source>
        <dbReference type="ARBA" id="ARBA00037797"/>
    </source>
</evidence>